<feature type="transmembrane region" description="Helical" evidence="2">
    <location>
        <begin position="153"/>
        <end position="171"/>
    </location>
</feature>
<feature type="compositionally biased region" description="Basic and acidic residues" evidence="1">
    <location>
        <begin position="482"/>
        <end position="494"/>
    </location>
</feature>
<gene>
    <name evidence="3" type="ORF">PGLA1383_LOCUS22229</name>
</gene>
<name>A0A813EW41_POLGL</name>
<feature type="transmembrane region" description="Helical" evidence="2">
    <location>
        <begin position="205"/>
        <end position="221"/>
    </location>
</feature>
<feature type="transmembrane region" description="Helical" evidence="2">
    <location>
        <begin position="97"/>
        <end position="119"/>
    </location>
</feature>
<reference evidence="3" key="1">
    <citation type="submission" date="2021-02" db="EMBL/GenBank/DDBJ databases">
        <authorList>
            <person name="Dougan E. K."/>
            <person name="Rhodes N."/>
            <person name="Thang M."/>
            <person name="Chan C."/>
        </authorList>
    </citation>
    <scope>NUCLEOTIDE SEQUENCE</scope>
</reference>
<feature type="region of interest" description="Disordered" evidence="1">
    <location>
        <begin position="655"/>
        <end position="780"/>
    </location>
</feature>
<protein>
    <submittedName>
        <fullName evidence="3">Uncharacterized protein</fullName>
    </submittedName>
</protein>
<evidence type="ECO:0000256" key="2">
    <source>
        <dbReference type="SAM" id="Phobius"/>
    </source>
</evidence>
<dbReference type="EMBL" id="CAJNNV010015989">
    <property type="protein sequence ID" value="CAE8604038.1"/>
    <property type="molecule type" value="Genomic_DNA"/>
</dbReference>
<feature type="transmembrane region" description="Helical" evidence="2">
    <location>
        <begin position="177"/>
        <end position="198"/>
    </location>
</feature>
<dbReference type="AlphaFoldDB" id="A0A813EW41"/>
<feature type="compositionally biased region" description="Acidic residues" evidence="1">
    <location>
        <begin position="663"/>
        <end position="690"/>
    </location>
</feature>
<feature type="compositionally biased region" description="Basic and acidic residues" evidence="1">
    <location>
        <begin position="691"/>
        <end position="706"/>
    </location>
</feature>
<feature type="region of interest" description="Disordered" evidence="1">
    <location>
        <begin position="478"/>
        <end position="516"/>
    </location>
</feature>
<keyword evidence="4" id="KW-1185">Reference proteome</keyword>
<feature type="compositionally biased region" description="Low complexity" evidence="1">
    <location>
        <begin position="358"/>
        <end position="367"/>
    </location>
</feature>
<keyword evidence="2" id="KW-1133">Transmembrane helix</keyword>
<proteinExistence type="predicted"/>
<feature type="compositionally biased region" description="Polar residues" evidence="1">
    <location>
        <begin position="730"/>
        <end position="744"/>
    </location>
</feature>
<feature type="region of interest" description="Disordered" evidence="1">
    <location>
        <begin position="358"/>
        <end position="395"/>
    </location>
</feature>
<feature type="transmembrane region" description="Helical" evidence="2">
    <location>
        <begin position="38"/>
        <end position="57"/>
    </location>
</feature>
<keyword evidence="2" id="KW-0812">Transmembrane</keyword>
<sequence length="807" mass="88295">MLLLSMSLQLGPLVFPGLPARSEVPGAAGMCSDCMPEATEQFFCTLFVVLVSFHAWMHRRWLVSWWSEGPDCWSFFDWKAPSSTLVVTYQNRFQNMALTMITAWALLASALVVVFLQVVPDKFEARGYSLMHNVSLYGFCLLFRAVDFYFPEAFCWSLNFFVAGVQVVMLFRQCTVSALLLSDFSVITKMFRFVLAIGTSNRGHIVIWNVLFAITGIYRGLTLRCSMFAGPDVGVQGPPQIIYWTACFVVGMELLCFALILAVWLAMEKFMAMFISAILDAQESENEKVAAQRMLAVLCDSQMMLDSELRISGRRESSARFLQVPSTAAAGCDSLDGVDFTDFVDPVDVSRFKAFMRGRPSWPSGGPERPESPEASPDEEGEQRRQDAPPKPAGSLHVQMFNGLRRPFKAELFHVCFKSGGTVAHLVGIREENQNEGETFANCPDGHGEESESFANGPLKLRTSESFVALLFNESDGEAGELDERVGEQKKKEKEEEEEEQNPQETAKSRPRRPSLRKELLSMRAFETGDLLQLKVGSAASACSSSSASSSCTSRVLPMFPGLQDLVACLSPFSPGLEMNSCQVNFLSSDADLSLSLKDFVSATELQRIHLIVQKMVNCVLNDGLSQQSDLGPLKLKFPGTRECDGLMLLAKSAEVSVSMSSEDQEPPDSQDDSSSEDGSDEDSDGSEDGLESKDGPESESERDRLSGPGGEGGGGGEGASSAAAASPGVGNSQPCSQRPTATARSAGPESIRVTLRLRDLSMPTAADASKQHSSRRRRRHRVLECLKESSQNVQQAACMLPIIEEA</sequence>
<feature type="transmembrane region" description="Helical" evidence="2">
    <location>
        <begin position="241"/>
        <end position="266"/>
    </location>
</feature>
<evidence type="ECO:0000313" key="3">
    <source>
        <dbReference type="EMBL" id="CAE8604038.1"/>
    </source>
</evidence>
<organism evidence="3 4">
    <name type="scientific">Polarella glacialis</name>
    <name type="common">Dinoflagellate</name>
    <dbReference type="NCBI Taxonomy" id="89957"/>
    <lineage>
        <taxon>Eukaryota</taxon>
        <taxon>Sar</taxon>
        <taxon>Alveolata</taxon>
        <taxon>Dinophyceae</taxon>
        <taxon>Suessiales</taxon>
        <taxon>Suessiaceae</taxon>
        <taxon>Polarella</taxon>
    </lineage>
</organism>
<feature type="compositionally biased region" description="Low complexity" evidence="1">
    <location>
        <begin position="720"/>
        <end position="729"/>
    </location>
</feature>
<evidence type="ECO:0000256" key="1">
    <source>
        <dbReference type="SAM" id="MobiDB-lite"/>
    </source>
</evidence>
<keyword evidence="2" id="KW-0472">Membrane</keyword>
<comment type="caution">
    <text evidence="3">The sequence shown here is derived from an EMBL/GenBank/DDBJ whole genome shotgun (WGS) entry which is preliminary data.</text>
</comment>
<accession>A0A813EW41</accession>
<evidence type="ECO:0000313" key="4">
    <source>
        <dbReference type="Proteomes" id="UP000654075"/>
    </source>
</evidence>
<feature type="compositionally biased region" description="Gly residues" evidence="1">
    <location>
        <begin position="708"/>
        <end position="719"/>
    </location>
</feature>
<dbReference type="Proteomes" id="UP000654075">
    <property type="component" value="Unassembled WGS sequence"/>
</dbReference>